<accession>A0AB39QLE4</accession>
<evidence type="ECO:0000256" key="1">
    <source>
        <dbReference type="SAM" id="MobiDB-lite"/>
    </source>
</evidence>
<dbReference type="Pfam" id="PF12680">
    <property type="entry name" value="SnoaL_2"/>
    <property type="match status" value="1"/>
</dbReference>
<dbReference type="InterPro" id="IPR037401">
    <property type="entry name" value="SnoaL-like"/>
</dbReference>
<dbReference type="GO" id="GO:0030638">
    <property type="term" value="P:polyketide metabolic process"/>
    <property type="evidence" value="ECO:0007669"/>
    <property type="project" value="InterPro"/>
</dbReference>
<dbReference type="EMBL" id="CP163441">
    <property type="protein sequence ID" value="XDQ43184.1"/>
    <property type="molecule type" value="Genomic_DNA"/>
</dbReference>
<dbReference type="InterPro" id="IPR032710">
    <property type="entry name" value="NTF2-like_dom_sf"/>
</dbReference>
<protein>
    <submittedName>
        <fullName evidence="3">Nuclear transport factor 2 family protein</fullName>
    </submittedName>
</protein>
<dbReference type="PANTHER" id="PTHR38436">
    <property type="entry name" value="POLYKETIDE CYCLASE SNOAL-LIKE DOMAIN"/>
    <property type="match status" value="1"/>
</dbReference>
<evidence type="ECO:0000313" key="3">
    <source>
        <dbReference type="EMBL" id="XDQ43184.1"/>
    </source>
</evidence>
<gene>
    <name evidence="3" type="ORF">AB5J52_13445</name>
</gene>
<sequence length="160" mass="16898">MGVGLTTESTGGTGNGADNGADDDTGSGADNGDDNATRAAVEAYLAALNAHDADAVAACVAEDFVNEHTSSTGQSRRGRAAYRAALTGFLAEFGDLRYVPEHVLVDGARAAVPYVMTFRMRSAGDRPVRIRGVFLFTVAKGLVTHRTDYWDGDEVRRQLA</sequence>
<feature type="domain" description="SnoaL-like" evidence="2">
    <location>
        <begin position="41"/>
        <end position="145"/>
    </location>
</feature>
<organism evidence="3">
    <name type="scientific">Streptomyces sp. R39</name>
    <dbReference type="NCBI Taxonomy" id="3238631"/>
    <lineage>
        <taxon>Bacteria</taxon>
        <taxon>Bacillati</taxon>
        <taxon>Actinomycetota</taxon>
        <taxon>Actinomycetes</taxon>
        <taxon>Kitasatosporales</taxon>
        <taxon>Streptomycetaceae</taxon>
        <taxon>Streptomyces</taxon>
    </lineage>
</organism>
<reference evidence="3" key="1">
    <citation type="submission" date="2024-07" db="EMBL/GenBank/DDBJ databases">
        <authorList>
            <person name="Yu S.T."/>
        </authorList>
    </citation>
    <scope>NUCLEOTIDE SEQUENCE</scope>
    <source>
        <strain evidence="3">R39</strain>
    </source>
</reference>
<dbReference type="PANTHER" id="PTHR38436:SF1">
    <property type="entry name" value="ESTER CYCLASE"/>
    <property type="match status" value="1"/>
</dbReference>
<feature type="region of interest" description="Disordered" evidence="1">
    <location>
        <begin position="1"/>
        <end position="34"/>
    </location>
</feature>
<evidence type="ECO:0000259" key="2">
    <source>
        <dbReference type="Pfam" id="PF12680"/>
    </source>
</evidence>
<proteinExistence type="predicted"/>
<name>A0AB39QLE4_9ACTN</name>
<dbReference type="AlphaFoldDB" id="A0AB39QLE4"/>
<dbReference type="Gene3D" id="3.10.450.50">
    <property type="match status" value="1"/>
</dbReference>
<dbReference type="SUPFAM" id="SSF54427">
    <property type="entry name" value="NTF2-like"/>
    <property type="match status" value="1"/>
</dbReference>
<dbReference type="RefSeq" id="WP_369222364.1">
    <property type="nucleotide sequence ID" value="NZ_CP163441.1"/>
</dbReference>
<dbReference type="InterPro" id="IPR009959">
    <property type="entry name" value="Cyclase_SnoaL-like"/>
</dbReference>